<dbReference type="Proteomes" id="UP001176517">
    <property type="component" value="Unassembled WGS sequence"/>
</dbReference>
<dbReference type="GO" id="GO:0003887">
    <property type="term" value="F:DNA-directed DNA polymerase activity"/>
    <property type="evidence" value="ECO:0007669"/>
    <property type="project" value="TreeGrafter"/>
</dbReference>
<feature type="domain" description="BRCT" evidence="2">
    <location>
        <begin position="205"/>
        <end position="303"/>
    </location>
</feature>
<dbReference type="Pfam" id="PF00533">
    <property type="entry name" value="BRCT"/>
    <property type="match status" value="1"/>
</dbReference>
<comment type="caution">
    <text evidence="3">The sequence shown here is derived from an EMBL/GenBank/DDBJ whole genome shotgun (WGS) entry which is preliminary data.</text>
</comment>
<dbReference type="SUPFAM" id="SSF52113">
    <property type="entry name" value="BRCT domain"/>
    <property type="match status" value="1"/>
</dbReference>
<dbReference type="EMBL" id="JAPDMZ010000137">
    <property type="protein sequence ID" value="KAK0548366.1"/>
    <property type="molecule type" value="Genomic_DNA"/>
</dbReference>
<dbReference type="InterPro" id="IPR001357">
    <property type="entry name" value="BRCT_dom"/>
</dbReference>
<dbReference type="Gene3D" id="3.40.50.10190">
    <property type="entry name" value="BRCT domain"/>
    <property type="match status" value="1"/>
</dbReference>
<evidence type="ECO:0000313" key="4">
    <source>
        <dbReference type="Proteomes" id="UP001176517"/>
    </source>
</evidence>
<feature type="compositionally biased region" description="Low complexity" evidence="1">
    <location>
        <begin position="69"/>
        <end position="86"/>
    </location>
</feature>
<dbReference type="GO" id="GO:0005634">
    <property type="term" value="C:nucleus"/>
    <property type="evidence" value="ECO:0007669"/>
    <property type="project" value="TreeGrafter"/>
</dbReference>
<gene>
    <name evidence="3" type="ORF">OC846_004496</name>
</gene>
<dbReference type="PANTHER" id="PTHR45990">
    <property type="entry name" value="DNA REPAIR PROTEIN REV1"/>
    <property type="match status" value="1"/>
</dbReference>
<dbReference type="InterPro" id="IPR036420">
    <property type="entry name" value="BRCT_dom_sf"/>
</dbReference>
<accession>A0AAN6JWW0</accession>
<sequence length="343" mass="36448">MASDEKSEQPPSQPGQIASQAWRQAAYAPRTSSQVQKRATADVGTTDKVRSSTSQRNLLASGFVKESKASQAASSTDARSSAAQRTLLASGFVKDKKASQVASASSSKNDPTSQGSSVGLGSSSGFSNIPLYSIKATNEVRALTSKKGLKDEANPITHSRMGERTQHYVSSATGHQVANRVGPAQPGAAWQEVRQSKLREQAAESSSKIFQGVTAYLNGYQGQDRVNLDITKTIQENGGKVNYLYTKSQCTHIISSMALSGKKNQEWLIDKRKGSAAPKLVRPEWVYDSVAAGRRLAESKYAVFQNQTQGNLLNTFVRTAEPSASAAAGNAAESASPSDDPAA</sequence>
<dbReference type="SMART" id="SM00292">
    <property type="entry name" value="BRCT"/>
    <property type="match status" value="1"/>
</dbReference>
<evidence type="ECO:0000259" key="2">
    <source>
        <dbReference type="PROSITE" id="PS50172"/>
    </source>
</evidence>
<organism evidence="3 4">
    <name type="scientific">Tilletia horrida</name>
    <dbReference type="NCBI Taxonomy" id="155126"/>
    <lineage>
        <taxon>Eukaryota</taxon>
        <taxon>Fungi</taxon>
        <taxon>Dikarya</taxon>
        <taxon>Basidiomycota</taxon>
        <taxon>Ustilaginomycotina</taxon>
        <taxon>Exobasidiomycetes</taxon>
        <taxon>Tilletiales</taxon>
        <taxon>Tilletiaceae</taxon>
        <taxon>Tilletia</taxon>
    </lineage>
</organism>
<feature type="compositionally biased region" description="Low complexity" evidence="1">
    <location>
        <begin position="99"/>
        <end position="120"/>
    </location>
</feature>
<dbReference type="GO" id="GO:0017125">
    <property type="term" value="F:deoxycytidyl transferase activity"/>
    <property type="evidence" value="ECO:0007669"/>
    <property type="project" value="TreeGrafter"/>
</dbReference>
<dbReference type="GO" id="GO:0070987">
    <property type="term" value="P:error-free translesion synthesis"/>
    <property type="evidence" value="ECO:0007669"/>
    <property type="project" value="TreeGrafter"/>
</dbReference>
<protein>
    <recommendedName>
        <fullName evidence="2">BRCT domain-containing protein</fullName>
    </recommendedName>
</protein>
<dbReference type="PROSITE" id="PS50172">
    <property type="entry name" value="BRCT"/>
    <property type="match status" value="1"/>
</dbReference>
<proteinExistence type="predicted"/>
<feature type="region of interest" description="Disordered" evidence="1">
    <location>
        <begin position="1"/>
        <end position="120"/>
    </location>
</feature>
<reference evidence="3" key="1">
    <citation type="journal article" date="2023" name="PhytoFront">
        <title>Draft Genome Resources of Seven Strains of Tilletia horrida, Causal Agent of Kernel Smut of Rice.</title>
        <authorList>
            <person name="Khanal S."/>
            <person name="Antony Babu S."/>
            <person name="Zhou X.G."/>
        </authorList>
    </citation>
    <scope>NUCLEOTIDE SEQUENCE</scope>
    <source>
        <strain evidence="3">TX6</strain>
    </source>
</reference>
<name>A0AAN6JWW0_9BASI</name>
<evidence type="ECO:0000256" key="1">
    <source>
        <dbReference type="SAM" id="MobiDB-lite"/>
    </source>
</evidence>
<dbReference type="AlphaFoldDB" id="A0AAN6JWW0"/>
<feature type="region of interest" description="Disordered" evidence="1">
    <location>
        <begin position="324"/>
        <end position="343"/>
    </location>
</feature>
<evidence type="ECO:0000313" key="3">
    <source>
        <dbReference type="EMBL" id="KAK0548366.1"/>
    </source>
</evidence>
<dbReference type="GO" id="GO:0042276">
    <property type="term" value="P:error-prone translesion synthesis"/>
    <property type="evidence" value="ECO:0007669"/>
    <property type="project" value="TreeGrafter"/>
</dbReference>
<keyword evidence="4" id="KW-1185">Reference proteome</keyword>
<dbReference type="PANTHER" id="PTHR45990:SF1">
    <property type="entry name" value="DNA REPAIR PROTEIN REV1"/>
    <property type="match status" value="1"/>
</dbReference>